<reference evidence="1" key="1">
    <citation type="submission" date="2021-01" db="EMBL/GenBank/DDBJ databases">
        <authorList>
            <person name="Corre E."/>
            <person name="Pelletier E."/>
            <person name="Niang G."/>
            <person name="Scheremetjew M."/>
            <person name="Finn R."/>
            <person name="Kale V."/>
            <person name="Holt S."/>
            <person name="Cochrane G."/>
            <person name="Meng A."/>
            <person name="Brown T."/>
            <person name="Cohen L."/>
        </authorList>
    </citation>
    <scope>NUCLEOTIDE SEQUENCE</scope>
    <source>
        <strain evidence="1">CCMP622</strain>
    </source>
</reference>
<dbReference type="EMBL" id="HBHP01013532">
    <property type="protein sequence ID" value="CAD9760976.1"/>
    <property type="molecule type" value="Transcribed_RNA"/>
</dbReference>
<evidence type="ECO:0000313" key="1">
    <source>
        <dbReference type="EMBL" id="CAD9760976.1"/>
    </source>
</evidence>
<gene>
    <name evidence="1" type="ORF">LSP00402_LOCUS8431</name>
</gene>
<name>A0A7S2X9G1_9EUKA</name>
<organism evidence="1">
    <name type="scientific">Lotharella oceanica</name>
    <dbReference type="NCBI Taxonomy" id="641309"/>
    <lineage>
        <taxon>Eukaryota</taxon>
        <taxon>Sar</taxon>
        <taxon>Rhizaria</taxon>
        <taxon>Cercozoa</taxon>
        <taxon>Chlorarachniophyceae</taxon>
        <taxon>Lotharella</taxon>
    </lineage>
</organism>
<dbReference type="Pfam" id="PF10294">
    <property type="entry name" value="Methyltransf_16"/>
    <property type="match status" value="1"/>
</dbReference>
<sequence length="301" mass="33982">MRRREEEENKDCVKEPIRPKERTKKDKKEVTCRALIVHPLFSNTKRIQAFTSIEYTRTQPLKLMGIPLSLSLLQFDLFGSRSVGTGSTLWYAEVLLAEYLARSLLKDGEELQKDGRCVLELGCGASPVAGMACAAMGIDTVLTDLKECLARTSRNLTRNAKALVACSCLLGRRLGKISLETLSWGKRELPPPIARLDVCVVLVADCIFNPKLHIILAETLSILLRKGTFALIAHQRRETGEEAFFSEVLPKHELTHEALPVERIVRDLLPSWPRPMQIFFANHNPKDHYKLNKVTKMPKAR</sequence>
<dbReference type="PANTHER" id="PTHR14614">
    <property type="entry name" value="HEPATOCELLULAR CARCINOMA-ASSOCIATED ANTIGEN"/>
    <property type="match status" value="1"/>
</dbReference>
<dbReference type="InterPro" id="IPR029063">
    <property type="entry name" value="SAM-dependent_MTases_sf"/>
</dbReference>
<accession>A0A7S2X9G1</accession>
<dbReference type="AlphaFoldDB" id="A0A7S2X9G1"/>
<protein>
    <submittedName>
        <fullName evidence="1">Uncharacterized protein</fullName>
    </submittedName>
</protein>
<dbReference type="Gene3D" id="3.40.50.150">
    <property type="entry name" value="Vaccinia Virus protein VP39"/>
    <property type="match status" value="1"/>
</dbReference>
<proteinExistence type="predicted"/>
<dbReference type="InterPro" id="IPR019410">
    <property type="entry name" value="Methyltransf_16"/>
</dbReference>
<dbReference type="SUPFAM" id="SSF53335">
    <property type="entry name" value="S-adenosyl-L-methionine-dependent methyltransferases"/>
    <property type="match status" value="1"/>
</dbReference>